<gene>
    <name evidence="3" type="ORF">EWB00_001453</name>
</gene>
<organism evidence="3 4">
    <name type="scientific">Schistosoma japonicum</name>
    <name type="common">Blood fluke</name>
    <dbReference type="NCBI Taxonomy" id="6182"/>
    <lineage>
        <taxon>Eukaryota</taxon>
        <taxon>Metazoa</taxon>
        <taxon>Spiralia</taxon>
        <taxon>Lophotrochozoa</taxon>
        <taxon>Platyhelminthes</taxon>
        <taxon>Trematoda</taxon>
        <taxon>Digenea</taxon>
        <taxon>Strigeidida</taxon>
        <taxon>Schistosomatoidea</taxon>
        <taxon>Schistosomatidae</taxon>
        <taxon>Schistosoma</taxon>
    </lineage>
</organism>
<comment type="caution">
    <text evidence="3">The sequence shown here is derived from an EMBL/GenBank/DDBJ whole genome shotgun (WGS) entry which is preliminary data.</text>
</comment>
<feature type="region of interest" description="Disordered" evidence="1">
    <location>
        <begin position="1"/>
        <end position="26"/>
    </location>
</feature>
<feature type="transmembrane region" description="Helical" evidence="2">
    <location>
        <begin position="40"/>
        <end position="63"/>
    </location>
</feature>
<dbReference type="OrthoDB" id="6275474at2759"/>
<accession>A0A4Z2DFV1</accession>
<protein>
    <submittedName>
        <fullName evidence="3">Tyrosine kinase</fullName>
    </submittedName>
</protein>
<evidence type="ECO:0000256" key="1">
    <source>
        <dbReference type="SAM" id="MobiDB-lite"/>
    </source>
</evidence>
<dbReference type="AlphaFoldDB" id="A0A4Z2DFV1"/>
<keyword evidence="2" id="KW-1133">Transmembrane helix</keyword>
<proteinExistence type="predicted"/>
<feature type="compositionally biased region" description="Low complexity" evidence="1">
    <location>
        <begin position="817"/>
        <end position="842"/>
    </location>
</feature>
<dbReference type="Proteomes" id="UP000311919">
    <property type="component" value="Unassembled WGS sequence"/>
</dbReference>
<reference evidence="3 4" key="1">
    <citation type="submission" date="2019-03" db="EMBL/GenBank/DDBJ databases">
        <title>An improved genome assembly of the fluke Schistosoma japonicum.</title>
        <authorList>
            <person name="Hu W."/>
            <person name="Luo F."/>
            <person name="Yin M."/>
            <person name="Mo X."/>
            <person name="Sun C."/>
            <person name="Wu Q."/>
            <person name="Zhu B."/>
            <person name="Xiang M."/>
            <person name="Wang J."/>
            <person name="Wang Y."/>
            <person name="Zhang T."/>
            <person name="Xu B."/>
            <person name="Zheng H."/>
            <person name="Feng Z."/>
        </authorList>
    </citation>
    <scope>NUCLEOTIDE SEQUENCE [LARGE SCALE GENOMIC DNA]</scope>
    <source>
        <strain evidence="3">HuSjv2</strain>
        <tissue evidence="3">Worms</tissue>
    </source>
</reference>
<sequence length="954" mass="105931">MAQNFTNTNVTPTNNATIINNNKNTNTTNDVMDNSLSTGALVGLIIGLVVITTILVIIIFWFIRVRHLYLSQRHTKMYDPDMFQNSQIKNDTPFSYSSTSNQPISSFSVLPGSSNLQNKSMNLGQNTSLTNLQRQFLYPNINYSTYNNYTTENPLKMNTSMNVGSGERASCATISSQSPSWTDHHYFNTHHFNSATTTVMMTPKSTSPISPITTNEPKCNPIHIHPLESSGYIDPSPLPGSLSHSRLKSIAFISHLNAFGLKNKRRFSHLTKKSNKLKDNTTNRNIDSSHNYYNNNQTNPLPITENHESYSNAGILPDDFNFNTTESYDNDYFLYSLQTAIFNGFIPLNASNQQNTFHNCYKMSSPHVMSIAQTPLTTATTTTPTIHEESSHSFGEDLSLGNNNNFLTSSLSEYDSSKRNSRTFSPDFKQFSYNSTNSSVNNPSSNNNRFRFPPPGPPVAGWVNQLILKTNNFENSLTPLSNVTNILQSSSSTPKVTPSVESERRMCKLERKQSDTPVSLYNAPVTVITMIDNVNMSGSISVPNRSISSVPPSPQHAPFSFVHSSRSLGLASSNIIPRRHAAIKNTQKELPLICNSRINQFKPMHLHYFVVAPNNSPITLTNTLMNDNGNTVLCHNLNNDSDNVTTNNHPDNENNIMPIQPSLSPLSYCETQHSDSGYHDSIVIADQSLLLSSSSVDHSLDLQQSPTFLLSLQQYDLSSMNILDNVNTFSTTRTTPPTTTATLTMNTIGTIVPSTTTTITAETVTSNAVFSETIDMSNGHYAVDKHINALSNKNNQFVYSKLEIPIPVTQSISVSLSSTSSSSSTTSSISSPCSGPSSANSTTVMLPENPNIRRKLSNPNITEFNNHNHQTIFRSPSDPDIFYSFCDESINKSIIPLSRTNFAPSSMMKLMMMSTLSDSFKYHLNRQKSESQLLTDRHDSFDDIPWDIQLTPLY</sequence>
<keyword evidence="2" id="KW-0812">Transmembrane</keyword>
<evidence type="ECO:0000256" key="2">
    <source>
        <dbReference type="SAM" id="Phobius"/>
    </source>
</evidence>
<evidence type="ECO:0000313" key="3">
    <source>
        <dbReference type="EMBL" id="TNN15341.1"/>
    </source>
</evidence>
<keyword evidence="4" id="KW-1185">Reference proteome</keyword>
<keyword evidence="3" id="KW-0808">Transferase</keyword>
<evidence type="ECO:0000313" key="4">
    <source>
        <dbReference type="Proteomes" id="UP000311919"/>
    </source>
</evidence>
<keyword evidence="2" id="KW-0472">Membrane</keyword>
<keyword evidence="3" id="KW-0418">Kinase</keyword>
<dbReference type="GO" id="GO:0016301">
    <property type="term" value="F:kinase activity"/>
    <property type="evidence" value="ECO:0007669"/>
    <property type="project" value="UniProtKB-KW"/>
</dbReference>
<dbReference type="EMBL" id="SKCS01000150">
    <property type="protein sequence ID" value="TNN15341.1"/>
    <property type="molecule type" value="Genomic_DNA"/>
</dbReference>
<feature type="region of interest" description="Disordered" evidence="1">
    <location>
        <begin position="817"/>
        <end position="845"/>
    </location>
</feature>
<name>A0A4Z2DFV1_SCHJA</name>